<reference evidence="2 3" key="1">
    <citation type="journal article" date="2012" name="BMC Genomics">
        <title>Tools to kill: Genome of one of the most destructive plant pathogenic fungi Macrophomina phaseolina.</title>
        <authorList>
            <person name="Islam M.S."/>
            <person name="Haque M.S."/>
            <person name="Islam M.M."/>
            <person name="Emdad E.M."/>
            <person name="Halim A."/>
            <person name="Hossen Q.M.M."/>
            <person name="Hossain M.Z."/>
            <person name="Ahmed B."/>
            <person name="Rahim S."/>
            <person name="Rahman M.S."/>
            <person name="Alam M.M."/>
            <person name="Hou S."/>
            <person name="Wan X."/>
            <person name="Saito J.A."/>
            <person name="Alam M."/>
        </authorList>
    </citation>
    <scope>NUCLEOTIDE SEQUENCE [LARGE SCALE GENOMIC DNA]</scope>
    <source>
        <strain evidence="2 3">MS6</strain>
    </source>
</reference>
<feature type="region of interest" description="Disordered" evidence="1">
    <location>
        <begin position="1"/>
        <end position="27"/>
    </location>
</feature>
<dbReference type="HOGENOM" id="CLU_1454683_0_0_1"/>
<dbReference type="AlphaFoldDB" id="K2RZD8"/>
<evidence type="ECO:0000313" key="2">
    <source>
        <dbReference type="EMBL" id="EKG20093.1"/>
    </source>
</evidence>
<dbReference type="Proteomes" id="UP000007129">
    <property type="component" value="Unassembled WGS sequence"/>
</dbReference>
<dbReference type="EMBL" id="AHHD01000096">
    <property type="protein sequence ID" value="EKG20093.1"/>
    <property type="molecule type" value="Genomic_DNA"/>
</dbReference>
<gene>
    <name evidence="2" type="ORF">MPH_02592</name>
</gene>
<comment type="caution">
    <text evidence="2">The sequence shown here is derived from an EMBL/GenBank/DDBJ whole genome shotgun (WGS) entry which is preliminary data.</text>
</comment>
<evidence type="ECO:0000313" key="3">
    <source>
        <dbReference type="Proteomes" id="UP000007129"/>
    </source>
</evidence>
<evidence type="ECO:0000256" key="1">
    <source>
        <dbReference type="SAM" id="MobiDB-lite"/>
    </source>
</evidence>
<dbReference type="VEuPathDB" id="FungiDB:MPH_02592"/>
<dbReference type="InParanoid" id="K2RZD8"/>
<sequence>MVYGRQNYERSSHTRGRHNYAHCTTNPPAKLPTTTTEKYISRNQYPGGCFYPPRKGICSLKYGGRRSLGRIPSARNVINRTPLKTPRIWPWLTRLLCKEKISRAKQPVIPLFGAVSPFRCFFVMKISGTCLLIQATIFRSKFLHVHRLFQLRYLMTGTESIFLRTCKAGYFMNDGPSPFSGQFRVS</sequence>
<proteinExistence type="predicted"/>
<name>K2RZD8_MACPH</name>
<accession>K2RZD8</accession>
<protein>
    <submittedName>
        <fullName evidence="2">Uncharacterized protein</fullName>
    </submittedName>
</protein>
<organism evidence="2 3">
    <name type="scientific">Macrophomina phaseolina (strain MS6)</name>
    <name type="common">Charcoal rot fungus</name>
    <dbReference type="NCBI Taxonomy" id="1126212"/>
    <lineage>
        <taxon>Eukaryota</taxon>
        <taxon>Fungi</taxon>
        <taxon>Dikarya</taxon>
        <taxon>Ascomycota</taxon>
        <taxon>Pezizomycotina</taxon>
        <taxon>Dothideomycetes</taxon>
        <taxon>Dothideomycetes incertae sedis</taxon>
        <taxon>Botryosphaeriales</taxon>
        <taxon>Botryosphaeriaceae</taxon>
        <taxon>Macrophomina</taxon>
    </lineage>
</organism>